<name>A0A085G132_EWIA3</name>
<dbReference type="OrthoDB" id="6631739at2"/>
<dbReference type="RefSeq" id="WP_034795834.1">
    <property type="nucleotide sequence ID" value="NZ_JMPJ01000075.1"/>
</dbReference>
<dbReference type="STRING" id="910964.GEAM_4278"/>
<evidence type="ECO:0000313" key="1">
    <source>
        <dbReference type="EMBL" id="KFC77427.1"/>
    </source>
</evidence>
<dbReference type="GeneID" id="78382330"/>
<accession>A0A085G132</accession>
<gene>
    <name evidence="1" type="ORF">GEAM_4278</name>
</gene>
<dbReference type="Proteomes" id="UP000028640">
    <property type="component" value="Unassembled WGS sequence"/>
</dbReference>
<sequence length="193" mass="20619">MTISKQLSPVGYLNKMTGHIWTPTEQPNAAAEPGLYEPLVLSREALAVVQQKDALQLQVDNILRGLGITGDGPFSQLVLEKFIAIQAERDALAAENAALNDWFSNNAKAVGHWNSWADEEDKIPHSPATPATDAVIANTQAGALDVFANAAEEQLAIGKEKADVVDTGFNLGVEAMISMLRMSANALRAGRKG</sequence>
<keyword evidence="2" id="KW-1185">Reference proteome</keyword>
<dbReference type="EMBL" id="JMPJ01000075">
    <property type="protein sequence ID" value="KFC77427.1"/>
    <property type="molecule type" value="Genomic_DNA"/>
</dbReference>
<organism evidence="1 2">
    <name type="scientific">Ewingella americana (strain ATCC 33852 / DSM 4580 / CCUG 14506 / JCM 5911 / LMG 7869 / NCTC 12157 / CDC 1468-78)</name>
    <dbReference type="NCBI Taxonomy" id="910964"/>
    <lineage>
        <taxon>Bacteria</taxon>
        <taxon>Pseudomonadati</taxon>
        <taxon>Pseudomonadota</taxon>
        <taxon>Gammaproteobacteria</taxon>
        <taxon>Enterobacterales</taxon>
        <taxon>Yersiniaceae</taxon>
        <taxon>Ewingella</taxon>
    </lineage>
</organism>
<comment type="caution">
    <text evidence="1">The sequence shown here is derived from an EMBL/GenBank/DDBJ whole genome shotgun (WGS) entry which is preliminary data.</text>
</comment>
<evidence type="ECO:0000313" key="2">
    <source>
        <dbReference type="Proteomes" id="UP000028640"/>
    </source>
</evidence>
<protein>
    <submittedName>
        <fullName evidence="1">Uncharacterized protein</fullName>
    </submittedName>
</protein>
<proteinExistence type="predicted"/>
<reference evidence="1 2" key="1">
    <citation type="submission" date="2014-05" db="EMBL/GenBank/DDBJ databases">
        <title>ATOL: Assembling a taxonomically balanced genome-scale reconstruction of the evolutionary history of the Enterobacteriaceae.</title>
        <authorList>
            <person name="Plunkett G.III."/>
            <person name="Neeno-Eckwall E.C."/>
            <person name="Glasner J.D."/>
            <person name="Perna N.T."/>
        </authorList>
    </citation>
    <scope>NUCLEOTIDE SEQUENCE [LARGE SCALE GENOMIC DNA]</scope>
    <source>
        <strain evidence="1 2">ATCC 33852</strain>
    </source>
</reference>
<dbReference type="AlphaFoldDB" id="A0A085G132"/>